<evidence type="ECO:0000313" key="2">
    <source>
        <dbReference type="Proteomes" id="UP000707535"/>
    </source>
</evidence>
<comment type="caution">
    <text evidence="1">The sequence shown here is derived from an EMBL/GenBank/DDBJ whole genome shotgun (WGS) entry which is preliminary data.</text>
</comment>
<sequence length="162" mass="18668">MTYDEILNTCILECKKIEASLPNKNYQRLNAERDIGDLLTYFFKAIDGPTSHEINEINNLNIIDNQVKFCSGLRFVFNNFKHNNLIIYVKRQNPAFVGQSTVGGEDVIEGGIRWAIDTHNPNLENAYVHQMKNYNVYIKPLGIRESIDQILKVCNGLKEKYL</sequence>
<protein>
    <submittedName>
        <fullName evidence="1">Uncharacterized protein</fullName>
    </submittedName>
</protein>
<dbReference type="AlphaFoldDB" id="A0A921F8C7"/>
<dbReference type="Proteomes" id="UP000707535">
    <property type="component" value="Unassembled WGS sequence"/>
</dbReference>
<gene>
    <name evidence="1" type="ORF">K8V00_06560</name>
</gene>
<proteinExistence type="predicted"/>
<reference evidence="1" key="1">
    <citation type="journal article" date="2021" name="PeerJ">
        <title>Extensive microbial diversity within the chicken gut microbiome revealed by metagenomics and culture.</title>
        <authorList>
            <person name="Gilroy R."/>
            <person name="Ravi A."/>
            <person name="Getino M."/>
            <person name="Pursley I."/>
            <person name="Horton D.L."/>
            <person name="Alikhan N.F."/>
            <person name="Baker D."/>
            <person name="Gharbi K."/>
            <person name="Hall N."/>
            <person name="Watson M."/>
            <person name="Adriaenssens E.M."/>
            <person name="Foster-Nyarko E."/>
            <person name="Jarju S."/>
            <person name="Secka A."/>
            <person name="Antonio M."/>
            <person name="Oren A."/>
            <person name="Chaudhuri R.R."/>
            <person name="La Ragione R."/>
            <person name="Hildebrand F."/>
            <person name="Pallen M.J."/>
        </authorList>
    </citation>
    <scope>NUCLEOTIDE SEQUENCE</scope>
    <source>
        <strain evidence="1">CHK174-6876</strain>
    </source>
</reference>
<evidence type="ECO:0000313" key="1">
    <source>
        <dbReference type="EMBL" id="HJE97265.1"/>
    </source>
</evidence>
<name>A0A921F8C7_9LACO</name>
<accession>A0A921F8C7</accession>
<organism evidence="1 2">
    <name type="scientific">Ligilactobacillus acidipiscis</name>
    <dbReference type="NCBI Taxonomy" id="89059"/>
    <lineage>
        <taxon>Bacteria</taxon>
        <taxon>Bacillati</taxon>
        <taxon>Bacillota</taxon>
        <taxon>Bacilli</taxon>
        <taxon>Lactobacillales</taxon>
        <taxon>Lactobacillaceae</taxon>
        <taxon>Ligilactobacillus</taxon>
    </lineage>
</organism>
<dbReference type="EMBL" id="DYXG01000064">
    <property type="protein sequence ID" value="HJE97265.1"/>
    <property type="molecule type" value="Genomic_DNA"/>
</dbReference>
<reference evidence="1" key="2">
    <citation type="submission" date="2021-09" db="EMBL/GenBank/DDBJ databases">
        <authorList>
            <person name="Gilroy R."/>
        </authorList>
    </citation>
    <scope>NUCLEOTIDE SEQUENCE</scope>
    <source>
        <strain evidence="1">CHK174-6876</strain>
    </source>
</reference>
<dbReference type="RefSeq" id="WP_277124062.1">
    <property type="nucleotide sequence ID" value="NZ_CP113926.1"/>
</dbReference>